<dbReference type="PRINTS" id="PR00837">
    <property type="entry name" value="V5TPXLIKE"/>
</dbReference>
<dbReference type="PROSITE" id="PS01009">
    <property type="entry name" value="CRISP_1"/>
    <property type="match status" value="1"/>
</dbReference>
<evidence type="ECO:0000313" key="4">
    <source>
        <dbReference type="EnsemblMetazoa" id="CLYHEMP010013.1"/>
    </source>
</evidence>
<dbReference type="InterPro" id="IPR002413">
    <property type="entry name" value="V5_allergen-like"/>
</dbReference>
<evidence type="ECO:0000259" key="3">
    <source>
        <dbReference type="PROSITE" id="PS51670"/>
    </source>
</evidence>
<dbReference type="RefSeq" id="XP_066935538.1">
    <property type="nucleotide sequence ID" value="XM_067079437.1"/>
</dbReference>
<proteinExistence type="predicted"/>
<dbReference type="AlphaFoldDB" id="A0A7M5VFS5"/>
<dbReference type="GeneID" id="136823257"/>
<dbReference type="Gene3D" id="3.40.33.10">
    <property type="entry name" value="CAP"/>
    <property type="match status" value="1"/>
</dbReference>
<feature type="chain" id="PRO_5029612995" description="ShKT domain-containing protein" evidence="2">
    <location>
        <begin position="18"/>
        <end position="312"/>
    </location>
</feature>
<dbReference type="InterPro" id="IPR014044">
    <property type="entry name" value="CAP_dom"/>
</dbReference>
<dbReference type="InterPro" id="IPR001283">
    <property type="entry name" value="CRISP-related"/>
</dbReference>
<name>A0A7M5VFS5_9CNID</name>
<dbReference type="SMART" id="SM00198">
    <property type="entry name" value="SCP"/>
    <property type="match status" value="1"/>
</dbReference>
<keyword evidence="5" id="KW-1185">Reference proteome</keyword>
<reference evidence="4" key="1">
    <citation type="submission" date="2021-01" db="UniProtKB">
        <authorList>
            <consortium name="EnsemblMetazoa"/>
        </authorList>
    </citation>
    <scope>IDENTIFICATION</scope>
</reference>
<dbReference type="InterPro" id="IPR018244">
    <property type="entry name" value="Allrgn_V5/Tpx1_CS"/>
</dbReference>
<dbReference type="EnsemblMetazoa" id="CLYHEMT010013.1">
    <property type="protein sequence ID" value="CLYHEMP010013.1"/>
    <property type="gene ID" value="CLYHEMG010013"/>
</dbReference>
<evidence type="ECO:0000313" key="5">
    <source>
        <dbReference type="Proteomes" id="UP000594262"/>
    </source>
</evidence>
<dbReference type="InterPro" id="IPR003582">
    <property type="entry name" value="ShKT_dom"/>
</dbReference>
<feature type="domain" description="ShKT" evidence="3">
    <location>
        <begin position="93"/>
        <end position="126"/>
    </location>
</feature>
<dbReference type="CDD" id="cd05382">
    <property type="entry name" value="CAP_GAPR1-like"/>
    <property type="match status" value="1"/>
</dbReference>
<dbReference type="SMART" id="SM00254">
    <property type="entry name" value="ShKT"/>
    <property type="match status" value="1"/>
</dbReference>
<evidence type="ECO:0000256" key="2">
    <source>
        <dbReference type="SAM" id="SignalP"/>
    </source>
</evidence>
<dbReference type="Proteomes" id="UP000594262">
    <property type="component" value="Unplaced"/>
</dbReference>
<dbReference type="PROSITE" id="PS51670">
    <property type="entry name" value="SHKT"/>
    <property type="match status" value="1"/>
</dbReference>
<sequence length="312" mass="35176">MQTILLLLVGLITISHGFPSKAHNQKKERLHYPGYHIKGPQKDHKEISYDEPMPEEDAQYDEEMYHDGPSYDGPVPEGAPQYDEEMYQDGLSCKDKYSNCPTSLRQYCESHSFVKTDWCRKTCGDCSPDPAPAYVTAEPKISSSEMESIKATCLAAHNAKRALHRDTSSMTYDMDLAKRAQTYAEYLLEFKQWKHDDFRTYNGYETGVGENLYWSSSASGASTNAVTSWYDEIKNYNYETGKSNGGDIGHFTQLVWDSSTKLGCGVAKGTGGTYVVSRYLPAGNTQDQYTQHVHELIAKKDQQDDAVEEKVL</sequence>
<dbReference type="InterPro" id="IPR034113">
    <property type="entry name" value="SCP_GAPR1-like"/>
</dbReference>
<dbReference type="PRINTS" id="PR00838">
    <property type="entry name" value="V5ALLERGEN"/>
</dbReference>
<dbReference type="GO" id="GO:0005576">
    <property type="term" value="C:extracellular region"/>
    <property type="evidence" value="ECO:0007669"/>
    <property type="project" value="InterPro"/>
</dbReference>
<keyword evidence="2" id="KW-0732">Signal</keyword>
<dbReference type="SUPFAM" id="SSF55797">
    <property type="entry name" value="PR-1-like"/>
    <property type="match status" value="1"/>
</dbReference>
<comment type="caution">
    <text evidence="1">Lacks conserved residue(s) required for the propagation of feature annotation.</text>
</comment>
<dbReference type="PANTHER" id="PTHR10334">
    <property type="entry name" value="CYSTEINE-RICH SECRETORY PROTEIN-RELATED"/>
    <property type="match status" value="1"/>
</dbReference>
<dbReference type="Pfam" id="PF00188">
    <property type="entry name" value="CAP"/>
    <property type="match status" value="1"/>
</dbReference>
<protein>
    <recommendedName>
        <fullName evidence="3">ShKT domain-containing protein</fullName>
    </recommendedName>
</protein>
<evidence type="ECO:0000256" key="1">
    <source>
        <dbReference type="PROSITE-ProRule" id="PRU01005"/>
    </source>
</evidence>
<feature type="signal peptide" evidence="2">
    <location>
        <begin position="1"/>
        <end position="17"/>
    </location>
</feature>
<dbReference type="InterPro" id="IPR035940">
    <property type="entry name" value="CAP_sf"/>
</dbReference>
<organism evidence="4 5">
    <name type="scientific">Clytia hemisphaerica</name>
    <dbReference type="NCBI Taxonomy" id="252671"/>
    <lineage>
        <taxon>Eukaryota</taxon>
        <taxon>Metazoa</taxon>
        <taxon>Cnidaria</taxon>
        <taxon>Hydrozoa</taxon>
        <taxon>Hydroidolina</taxon>
        <taxon>Leptothecata</taxon>
        <taxon>Obeliida</taxon>
        <taxon>Clytiidae</taxon>
        <taxon>Clytia</taxon>
    </lineage>
</organism>
<accession>A0A7M5VFS5</accession>
<dbReference type="OrthoDB" id="337038at2759"/>